<evidence type="ECO:0000256" key="3">
    <source>
        <dbReference type="ARBA" id="ARBA00023163"/>
    </source>
</evidence>
<dbReference type="InterPro" id="IPR014757">
    <property type="entry name" value="Tscrpt_reg_IclR_C"/>
</dbReference>
<dbReference type="PROSITE" id="PS51077">
    <property type="entry name" value="HTH_ICLR"/>
    <property type="match status" value="1"/>
</dbReference>
<dbReference type="SUPFAM" id="SSF46785">
    <property type="entry name" value="Winged helix' DNA-binding domain"/>
    <property type="match status" value="1"/>
</dbReference>
<dbReference type="GO" id="GO:0003700">
    <property type="term" value="F:DNA-binding transcription factor activity"/>
    <property type="evidence" value="ECO:0007669"/>
    <property type="project" value="TreeGrafter"/>
</dbReference>
<feature type="domain" description="HTH iclR-type" evidence="5">
    <location>
        <begin position="25"/>
        <end position="87"/>
    </location>
</feature>
<dbReference type="PROSITE" id="PS51078">
    <property type="entry name" value="ICLR_ED"/>
    <property type="match status" value="1"/>
</dbReference>
<keyword evidence="8" id="KW-1185">Reference proteome</keyword>
<feature type="region of interest" description="Disordered" evidence="4">
    <location>
        <begin position="1"/>
        <end position="26"/>
    </location>
</feature>
<gene>
    <name evidence="7" type="ORF">GBA65_02105</name>
</gene>
<dbReference type="InterPro" id="IPR050707">
    <property type="entry name" value="HTH_MetabolicPath_Reg"/>
</dbReference>
<accession>A0A6G8PU66</accession>
<dbReference type="GO" id="GO:0003677">
    <property type="term" value="F:DNA binding"/>
    <property type="evidence" value="ECO:0007669"/>
    <property type="project" value="UniProtKB-KW"/>
</dbReference>
<sequence length="281" mass="30422">MQETNGADHTAKRGQGRSGGERRSPGSVIRSLQLLERLSRAGRGLTLTELSHDIDSPKSTTLKLLRTLQGERFVTYNQRLKIYMLGPTATVLAQRILASPGIRSICRPYLERLAEVSTEDAYLGVKEDGYIVYIDKVEGRQSVRLDIALGTKRYLHSSAVGKLFLADMVEESVRSAVEEGGWRAVTANTLTDPEALREELERIRREGVSISRGENIEGITAIAAPIREGVGTVVAGISVSGPTSRLNDSLESLIDLVRGTAETISADLLQADAGKFSDGGS</sequence>
<dbReference type="RefSeq" id="WP_166395172.1">
    <property type="nucleotide sequence ID" value="NZ_CP045121.1"/>
</dbReference>
<dbReference type="Gene3D" id="1.10.10.10">
    <property type="entry name" value="Winged helix-like DNA-binding domain superfamily/Winged helix DNA-binding domain"/>
    <property type="match status" value="1"/>
</dbReference>
<dbReference type="SUPFAM" id="SSF55781">
    <property type="entry name" value="GAF domain-like"/>
    <property type="match status" value="1"/>
</dbReference>
<dbReference type="AlphaFoldDB" id="A0A6G8PU66"/>
<keyword evidence="2" id="KW-0238">DNA-binding</keyword>
<reference evidence="7 8" key="1">
    <citation type="submission" date="2019-10" db="EMBL/GenBank/DDBJ databases">
        <title>Rubrobacter sp nov SCSIO 52915 isolated from a deep-sea sediment in the South China Sea.</title>
        <authorList>
            <person name="Chen R.W."/>
        </authorList>
    </citation>
    <scope>NUCLEOTIDE SEQUENCE [LARGE SCALE GENOMIC DNA]</scope>
    <source>
        <strain evidence="7 8">SCSIO 52915</strain>
    </source>
</reference>
<keyword evidence="1" id="KW-0805">Transcription regulation</keyword>
<evidence type="ECO:0000313" key="7">
    <source>
        <dbReference type="EMBL" id="QIN77491.1"/>
    </source>
</evidence>
<evidence type="ECO:0000256" key="2">
    <source>
        <dbReference type="ARBA" id="ARBA00023125"/>
    </source>
</evidence>
<name>A0A6G8PU66_9ACTN</name>
<dbReference type="InterPro" id="IPR029016">
    <property type="entry name" value="GAF-like_dom_sf"/>
</dbReference>
<proteinExistence type="predicted"/>
<dbReference type="GO" id="GO:0045892">
    <property type="term" value="P:negative regulation of DNA-templated transcription"/>
    <property type="evidence" value="ECO:0007669"/>
    <property type="project" value="TreeGrafter"/>
</dbReference>
<dbReference type="InterPro" id="IPR005471">
    <property type="entry name" value="Tscrpt_reg_IclR_N"/>
</dbReference>
<dbReference type="EMBL" id="CP045121">
    <property type="protein sequence ID" value="QIN77491.1"/>
    <property type="molecule type" value="Genomic_DNA"/>
</dbReference>
<protein>
    <submittedName>
        <fullName evidence="7">Helix-turn-helix domain-containing protein</fullName>
    </submittedName>
</protein>
<dbReference type="PANTHER" id="PTHR30136:SF35">
    <property type="entry name" value="HTH-TYPE TRANSCRIPTIONAL REGULATOR RV1719"/>
    <property type="match status" value="1"/>
</dbReference>
<dbReference type="InterPro" id="IPR036388">
    <property type="entry name" value="WH-like_DNA-bd_sf"/>
</dbReference>
<evidence type="ECO:0000313" key="8">
    <source>
        <dbReference type="Proteomes" id="UP000502706"/>
    </source>
</evidence>
<keyword evidence="3" id="KW-0804">Transcription</keyword>
<evidence type="ECO:0000256" key="1">
    <source>
        <dbReference type="ARBA" id="ARBA00023015"/>
    </source>
</evidence>
<evidence type="ECO:0000256" key="4">
    <source>
        <dbReference type="SAM" id="MobiDB-lite"/>
    </source>
</evidence>
<dbReference type="Proteomes" id="UP000502706">
    <property type="component" value="Chromosome"/>
</dbReference>
<organism evidence="7 8">
    <name type="scientific">Rubrobacter marinus</name>
    <dbReference type="NCBI Taxonomy" id="2653852"/>
    <lineage>
        <taxon>Bacteria</taxon>
        <taxon>Bacillati</taxon>
        <taxon>Actinomycetota</taxon>
        <taxon>Rubrobacteria</taxon>
        <taxon>Rubrobacterales</taxon>
        <taxon>Rubrobacteraceae</taxon>
        <taxon>Rubrobacter</taxon>
    </lineage>
</organism>
<dbReference type="Gene3D" id="3.30.450.40">
    <property type="match status" value="1"/>
</dbReference>
<evidence type="ECO:0000259" key="5">
    <source>
        <dbReference type="PROSITE" id="PS51077"/>
    </source>
</evidence>
<feature type="domain" description="IclR-ED" evidence="6">
    <location>
        <begin position="88"/>
        <end position="270"/>
    </location>
</feature>
<dbReference type="InterPro" id="IPR036390">
    <property type="entry name" value="WH_DNA-bd_sf"/>
</dbReference>
<dbReference type="KEGG" id="rmar:GBA65_02105"/>
<dbReference type="SMART" id="SM00346">
    <property type="entry name" value="HTH_ICLR"/>
    <property type="match status" value="1"/>
</dbReference>
<evidence type="ECO:0000259" key="6">
    <source>
        <dbReference type="PROSITE" id="PS51078"/>
    </source>
</evidence>
<dbReference type="PANTHER" id="PTHR30136">
    <property type="entry name" value="HELIX-TURN-HELIX TRANSCRIPTIONAL REGULATOR, ICLR FAMILY"/>
    <property type="match status" value="1"/>
</dbReference>
<dbReference type="Pfam" id="PF09339">
    <property type="entry name" value="HTH_IclR"/>
    <property type="match status" value="1"/>
</dbReference>
<dbReference type="Pfam" id="PF01614">
    <property type="entry name" value="IclR_C"/>
    <property type="match status" value="1"/>
</dbReference>